<dbReference type="PANTHER" id="PTHR47966">
    <property type="entry name" value="BETA-SITE APP-CLEAVING ENZYME, ISOFORM A-RELATED"/>
    <property type="match status" value="1"/>
</dbReference>
<evidence type="ECO:0000259" key="5">
    <source>
        <dbReference type="PROSITE" id="PS51767"/>
    </source>
</evidence>
<dbReference type="CDD" id="cd05471">
    <property type="entry name" value="pepsin_like"/>
    <property type="match status" value="1"/>
</dbReference>
<proteinExistence type="inferred from homology"/>
<evidence type="ECO:0000313" key="7">
    <source>
        <dbReference type="Proteomes" id="UP000242287"/>
    </source>
</evidence>
<organism evidence="6 7">
    <name type="scientific">Amanita thiersii Skay4041</name>
    <dbReference type="NCBI Taxonomy" id="703135"/>
    <lineage>
        <taxon>Eukaryota</taxon>
        <taxon>Fungi</taxon>
        <taxon>Dikarya</taxon>
        <taxon>Basidiomycota</taxon>
        <taxon>Agaricomycotina</taxon>
        <taxon>Agaricomycetes</taxon>
        <taxon>Agaricomycetidae</taxon>
        <taxon>Agaricales</taxon>
        <taxon>Pluteineae</taxon>
        <taxon>Amanitaceae</taxon>
        <taxon>Amanita</taxon>
    </lineage>
</organism>
<dbReference type="EMBL" id="KZ301974">
    <property type="protein sequence ID" value="PFH53414.1"/>
    <property type="molecule type" value="Genomic_DNA"/>
</dbReference>
<evidence type="ECO:0000256" key="3">
    <source>
        <dbReference type="RuleBase" id="RU000454"/>
    </source>
</evidence>
<evidence type="ECO:0000256" key="1">
    <source>
        <dbReference type="ARBA" id="ARBA00007447"/>
    </source>
</evidence>
<dbReference type="AlphaFoldDB" id="A0A2A9NVL5"/>
<evidence type="ECO:0000256" key="4">
    <source>
        <dbReference type="SAM" id="Phobius"/>
    </source>
</evidence>
<dbReference type="InterPro" id="IPR001461">
    <property type="entry name" value="Aspartic_peptidase_A1"/>
</dbReference>
<gene>
    <name evidence="6" type="ORF">AMATHDRAFT_73587</name>
</gene>
<dbReference type="PROSITE" id="PS00141">
    <property type="entry name" value="ASP_PROTEASE"/>
    <property type="match status" value="1"/>
</dbReference>
<feature type="domain" description="Peptidase A1" evidence="5">
    <location>
        <begin position="55"/>
        <end position="396"/>
    </location>
</feature>
<dbReference type="InterPro" id="IPR033121">
    <property type="entry name" value="PEPTIDASE_A1"/>
</dbReference>
<keyword evidence="3" id="KW-0378">Hydrolase</keyword>
<keyword evidence="4" id="KW-1133">Transmembrane helix</keyword>
<dbReference type="STRING" id="703135.A0A2A9NVL5"/>
<dbReference type="OrthoDB" id="15189at2759"/>
<dbReference type="PRINTS" id="PR00792">
    <property type="entry name" value="PEPSIN"/>
</dbReference>
<evidence type="ECO:0000256" key="2">
    <source>
        <dbReference type="ARBA" id="ARBA00022750"/>
    </source>
</evidence>
<protein>
    <recommendedName>
        <fullName evidence="5">Peptidase A1 domain-containing protein</fullName>
    </recommendedName>
</protein>
<accession>A0A2A9NVL5</accession>
<keyword evidence="4" id="KW-0812">Transmembrane</keyword>
<dbReference type="SUPFAM" id="SSF50630">
    <property type="entry name" value="Acid proteases"/>
    <property type="match status" value="1"/>
</dbReference>
<dbReference type="Proteomes" id="UP000242287">
    <property type="component" value="Unassembled WGS sequence"/>
</dbReference>
<sequence>MRSLIPLHLFLTVLDFAAIVYSIRIPFKVHFGNDVTARLRRRASIPVGNAGNAQYVANMTFGSVQAAVLLDTGSSDLWVNFKNQQPTTKDLGKAITLEYAIGKASGNVHSTQVQFGNYSLDDQTFLMVTDTSTFTADIHSQGYDGLFGLGNNDGSMIHKKLKKIDPHMGDTFLSRIFEQNKQTDNYITFLLDRKYDPSDVFKGQLTVSELVSGFEDIAKMPKLDVDKVNRLLKGDQHWQALTDKDNAITGPDGRPIEIDSIVPNAPDGQLVAVFDSGFTFSQVPRDVSDAIYGRVHGAVYDTRYEYWTVPCGQYLNITINFGGKVYPIHPLDTVDDNFHITDANGNRVCIGTFQPITSAFSLLGHYDMILGMNFLRNTYTLLDFGDWIDTESDARATPYIQLLSVTDAEQARKDFIQVRLGGVDTTGDARWSLLPVSQMQHSPVSEEEKKKKYQEMILSRWPYIFVGCFVFVLLLTGFLIWKCCCRRGKDGRRRCVCGRRSKANRLGHVEKGGLPSVALPSTIPASEQDASAQPVYIPLENQMNQAHGRKDKALVATYDEQGRSSTSKAVTPATAYGVEYEHDQGQYPHSYPAGNITPYGQYSSSASQYQLLDREQTPFMGGFPPGLGHDYRSSTHSASYGGYGTYGQQQNGYGGYHNQ</sequence>
<keyword evidence="2 3" id="KW-0064">Aspartyl protease</keyword>
<feature type="transmembrane region" description="Helical" evidence="4">
    <location>
        <begin position="461"/>
        <end position="484"/>
    </location>
</feature>
<dbReference type="Gene3D" id="2.40.70.10">
    <property type="entry name" value="Acid Proteases"/>
    <property type="match status" value="2"/>
</dbReference>
<dbReference type="InterPro" id="IPR001969">
    <property type="entry name" value="Aspartic_peptidase_AS"/>
</dbReference>
<keyword evidence="7" id="KW-1185">Reference proteome</keyword>
<reference evidence="6 7" key="1">
    <citation type="submission" date="2014-02" db="EMBL/GenBank/DDBJ databases">
        <title>Transposable element dynamics among asymbiotic and ectomycorrhizal Amanita fungi.</title>
        <authorList>
            <consortium name="DOE Joint Genome Institute"/>
            <person name="Hess J."/>
            <person name="Skrede I."/>
            <person name="Wolfe B."/>
            <person name="LaButti K."/>
            <person name="Ohm R.A."/>
            <person name="Grigoriev I.V."/>
            <person name="Pringle A."/>
        </authorList>
    </citation>
    <scope>NUCLEOTIDE SEQUENCE [LARGE SCALE GENOMIC DNA]</scope>
    <source>
        <strain evidence="6 7">SKay4041</strain>
    </source>
</reference>
<dbReference type="InterPro" id="IPR034164">
    <property type="entry name" value="Pepsin-like_dom"/>
</dbReference>
<keyword evidence="3" id="KW-0645">Protease</keyword>
<dbReference type="GO" id="GO:0004190">
    <property type="term" value="F:aspartic-type endopeptidase activity"/>
    <property type="evidence" value="ECO:0007669"/>
    <property type="project" value="UniProtKB-KW"/>
</dbReference>
<dbReference type="Pfam" id="PF00026">
    <property type="entry name" value="Asp"/>
    <property type="match status" value="1"/>
</dbReference>
<name>A0A2A9NVL5_9AGAR</name>
<comment type="similarity">
    <text evidence="1 3">Belongs to the peptidase A1 family.</text>
</comment>
<dbReference type="InterPro" id="IPR021109">
    <property type="entry name" value="Peptidase_aspartic_dom_sf"/>
</dbReference>
<keyword evidence="4" id="KW-0472">Membrane</keyword>
<dbReference type="GO" id="GO:0006508">
    <property type="term" value="P:proteolysis"/>
    <property type="evidence" value="ECO:0007669"/>
    <property type="project" value="UniProtKB-KW"/>
</dbReference>
<evidence type="ECO:0000313" key="6">
    <source>
        <dbReference type="EMBL" id="PFH53414.1"/>
    </source>
</evidence>
<dbReference type="PANTHER" id="PTHR47966:SF51">
    <property type="entry name" value="BETA-SITE APP-CLEAVING ENZYME, ISOFORM A-RELATED"/>
    <property type="match status" value="1"/>
</dbReference>
<dbReference type="PROSITE" id="PS51767">
    <property type="entry name" value="PEPTIDASE_A1"/>
    <property type="match status" value="1"/>
</dbReference>